<comment type="subcellular location">
    <subcellularLocation>
        <location evidence="1 6">Secreted</location>
    </subcellularLocation>
</comment>
<evidence type="ECO:0000256" key="4">
    <source>
        <dbReference type="ARBA" id="ARBA00022525"/>
    </source>
</evidence>
<dbReference type="EMBL" id="KZ305019">
    <property type="protein sequence ID" value="PIA61723.1"/>
    <property type="molecule type" value="Genomic_DNA"/>
</dbReference>
<comment type="similarity">
    <text evidence="2 6">Belongs to the plant self-incompatibility (S1) protein family.</text>
</comment>
<dbReference type="PANTHER" id="PTHR31232">
    <property type="match status" value="1"/>
</dbReference>
<keyword evidence="3 6" id="KW-0713">Self-incompatibility</keyword>
<evidence type="ECO:0000256" key="2">
    <source>
        <dbReference type="ARBA" id="ARBA00005581"/>
    </source>
</evidence>
<evidence type="ECO:0000313" key="7">
    <source>
        <dbReference type="EMBL" id="PIA61723.1"/>
    </source>
</evidence>
<name>A0A2G5F132_AQUCA</name>
<dbReference type="OrthoDB" id="1727555at2759"/>
<evidence type="ECO:0000256" key="3">
    <source>
        <dbReference type="ARBA" id="ARBA00022471"/>
    </source>
</evidence>
<dbReference type="GO" id="GO:0060320">
    <property type="term" value="P:rejection of self pollen"/>
    <property type="evidence" value="ECO:0007669"/>
    <property type="project" value="UniProtKB-KW"/>
</dbReference>
<keyword evidence="8" id="KW-1185">Reference proteome</keyword>
<evidence type="ECO:0000256" key="6">
    <source>
        <dbReference type="RuleBase" id="RU367044"/>
    </source>
</evidence>
<reference evidence="7 8" key="1">
    <citation type="submission" date="2017-09" db="EMBL/GenBank/DDBJ databases">
        <title>WGS assembly of Aquilegia coerulea Goldsmith.</title>
        <authorList>
            <person name="Hodges S."/>
            <person name="Kramer E."/>
            <person name="Nordborg M."/>
            <person name="Tomkins J."/>
            <person name="Borevitz J."/>
            <person name="Derieg N."/>
            <person name="Yan J."/>
            <person name="Mihaltcheva S."/>
            <person name="Hayes R.D."/>
            <person name="Rokhsar D."/>
        </authorList>
    </citation>
    <scope>NUCLEOTIDE SEQUENCE [LARGE SCALE GENOMIC DNA]</scope>
    <source>
        <strain evidence="8">cv. Goldsmith</strain>
    </source>
</reference>
<dbReference type="GO" id="GO:0005576">
    <property type="term" value="C:extracellular region"/>
    <property type="evidence" value="ECO:0007669"/>
    <property type="project" value="UniProtKB-SubCell"/>
</dbReference>
<dbReference type="InParanoid" id="A0A2G5F132"/>
<dbReference type="AlphaFoldDB" id="A0A2G5F132"/>
<organism evidence="7 8">
    <name type="scientific">Aquilegia coerulea</name>
    <name type="common">Rocky mountain columbine</name>
    <dbReference type="NCBI Taxonomy" id="218851"/>
    <lineage>
        <taxon>Eukaryota</taxon>
        <taxon>Viridiplantae</taxon>
        <taxon>Streptophyta</taxon>
        <taxon>Embryophyta</taxon>
        <taxon>Tracheophyta</taxon>
        <taxon>Spermatophyta</taxon>
        <taxon>Magnoliopsida</taxon>
        <taxon>Ranunculales</taxon>
        <taxon>Ranunculaceae</taxon>
        <taxon>Thalictroideae</taxon>
        <taxon>Aquilegia</taxon>
    </lineage>
</organism>
<proteinExistence type="inferred from homology"/>
<evidence type="ECO:0000256" key="1">
    <source>
        <dbReference type="ARBA" id="ARBA00004613"/>
    </source>
</evidence>
<feature type="signal peptide" evidence="6">
    <location>
        <begin position="1"/>
        <end position="31"/>
    </location>
</feature>
<evidence type="ECO:0000256" key="5">
    <source>
        <dbReference type="ARBA" id="ARBA00022729"/>
    </source>
</evidence>
<keyword evidence="5 6" id="KW-0732">Signal</keyword>
<dbReference type="Pfam" id="PF05938">
    <property type="entry name" value="Self-incomp_S1"/>
    <property type="match status" value="1"/>
</dbReference>
<dbReference type="InterPro" id="IPR010264">
    <property type="entry name" value="Self-incomp_S1"/>
</dbReference>
<keyword evidence="4 6" id="KW-0964">Secreted</keyword>
<dbReference type="STRING" id="218851.A0A2G5F132"/>
<dbReference type="Proteomes" id="UP000230069">
    <property type="component" value="Unassembled WGS sequence"/>
</dbReference>
<accession>A0A2G5F132</accession>
<evidence type="ECO:0000313" key="8">
    <source>
        <dbReference type="Proteomes" id="UP000230069"/>
    </source>
</evidence>
<dbReference type="PANTHER" id="PTHR31232:SF18">
    <property type="entry name" value="S-PROTEIN HOMOLOG"/>
    <property type="match status" value="1"/>
</dbReference>
<protein>
    <recommendedName>
        <fullName evidence="6">S-protein homolog</fullName>
    </recommendedName>
</protein>
<gene>
    <name evidence="7" type="ORF">AQUCO_00200008v1</name>
</gene>
<sequence>MSIFNPNEYVFCRLALNIVFVLFVCSSLVCSEQRVGDKVNVQVHNSLAPNKKLNIHCKSADDDLGFHQLSYNQKFSWHFRINWLASTLFWCRVGWRDNHGIYVEGSYNIYDYDRDCMRCDKIEWPSIYVPVNGLAYICEWHVQEDGLYIFHPYRKLPSERMFTWTKHLGIQNKTIQTKA</sequence>
<feature type="chain" id="PRO_5025096297" description="S-protein homolog" evidence="6">
    <location>
        <begin position="32"/>
        <end position="179"/>
    </location>
</feature>